<gene>
    <name evidence="1" type="ORF">C812_01615</name>
</gene>
<dbReference type="AlphaFoldDB" id="R9LF12"/>
<dbReference type="HOGENOM" id="CLU_1136284_0_0_9"/>
<name>R9LF12_9BACL</name>
<sequence length="243" mass="26860">MIRPVRTRKIRKPVVPLTNLRSKKVEATAARYRKITINVPDAPVSVAIPETISFYIDTRFTTSQVNRLRTMIVGLLGFWNGHFTELNDGAQRSRYQNCVNQYARFNLSPVWFDEKIANGAAAAAVQMDGLTTMIAANGFGRAPKAYIKYQKSGNFTIKGVNASNPELNSLSITVNASALSLTSVSTVFLTGSLHHAWLHREGYRHPAGKFTSYFAGESSMCLMRGNSNKTPGTSVSAYTDWLD</sequence>
<dbReference type="EMBL" id="ASSZ01000013">
    <property type="protein sequence ID" value="EOS57295.1"/>
    <property type="molecule type" value="Genomic_DNA"/>
</dbReference>
<proteinExistence type="predicted"/>
<dbReference type="PATRIC" id="fig|1235795.3.peg.1578"/>
<protein>
    <submittedName>
        <fullName evidence="1">Uncharacterized protein</fullName>
    </submittedName>
</protein>
<organism evidence="1 2">
    <name type="scientific">Paenibacillus barengoltzii G22</name>
    <dbReference type="NCBI Taxonomy" id="1235795"/>
    <lineage>
        <taxon>Bacteria</taxon>
        <taxon>Bacillati</taxon>
        <taxon>Bacillota</taxon>
        <taxon>Bacilli</taxon>
        <taxon>Bacillales</taxon>
        <taxon>Paenibacillaceae</taxon>
        <taxon>Paenibacillus</taxon>
    </lineage>
</organism>
<dbReference type="Proteomes" id="UP000019598">
    <property type="component" value="Unassembled WGS sequence"/>
</dbReference>
<accession>R9LF12</accession>
<reference evidence="1 2" key="1">
    <citation type="submission" date="2013-04" db="EMBL/GenBank/DDBJ databases">
        <title>The Genome Sequence of Paenibacillus barengoltzii G22.</title>
        <authorList>
            <consortium name="The Broad Institute Genomics Platform"/>
            <consortium name="The Broad Institute Genome Sequencing Center for Infectious Disease"/>
            <person name="Earl A."/>
            <person name="Xavier R."/>
            <person name="Elson C."/>
            <person name="Duck W."/>
            <person name="Walker B."/>
            <person name="Young S."/>
            <person name="Zeng Q."/>
            <person name="Gargeya S."/>
            <person name="Fitzgerald M."/>
            <person name="Haas B."/>
            <person name="Abouelleil A."/>
            <person name="Allen A.W."/>
            <person name="Alvarado L."/>
            <person name="Arachchi H.M."/>
            <person name="Berlin A.M."/>
            <person name="Chapman S.B."/>
            <person name="Gainer-Dewar J."/>
            <person name="Goldberg J."/>
            <person name="Griggs A."/>
            <person name="Gujja S."/>
            <person name="Hansen M."/>
            <person name="Howarth C."/>
            <person name="Imamovic A."/>
            <person name="Ireland A."/>
            <person name="Larimer J."/>
            <person name="McCowan C."/>
            <person name="Murphy C."/>
            <person name="Pearson M."/>
            <person name="Poon T.W."/>
            <person name="Priest M."/>
            <person name="Roberts A."/>
            <person name="Saif S."/>
            <person name="Shea T."/>
            <person name="Sisk P."/>
            <person name="Sykes S."/>
            <person name="Wortman J."/>
            <person name="Nusbaum C."/>
            <person name="Birren B."/>
        </authorList>
    </citation>
    <scope>NUCLEOTIDE SEQUENCE [LARGE SCALE GENOMIC DNA]</scope>
    <source>
        <strain evidence="1 2">G22</strain>
    </source>
</reference>
<evidence type="ECO:0000313" key="2">
    <source>
        <dbReference type="Proteomes" id="UP000019598"/>
    </source>
</evidence>
<evidence type="ECO:0000313" key="1">
    <source>
        <dbReference type="EMBL" id="EOS57295.1"/>
    </source>
</evidence>
<dbReference type="GeneID" id="43347321"/>
<dbReference type="RefSeq" id="WP_016312139.1">
    <property type="nucleotide sequence ID" value="NZ_KE159652.1"/>
</dbReference>
<comment type="caution">
    <text evidence="1">The sequence shown here is derived from an EMBL/GenBank/DDBJ whole genome shotgun (WGS) entry which is preliminary data.</text>
</comment>